<evidence type="ECO:0000313" key="12">
    <source>
        <dbReference type="EMBL" id="GAU93145.1"/>
    </source>
</evidence>
<dbReference type="SMART" id="SM00100">
    <property type="entry name" value="cNMP"/>
    <property type="match status" value="1"/>
</dbReference>
<feature type="compositionally biased region" description="Polar residues" evidence="9">
    <location>
        <begin position="308"/>
        <end position="320"/>
    </location>
</feature>
<evidence type="ECO:0000256" key="1">
    <source>
        <dbReference type="ARBA" id="ARBA00004141"/>
    </source>
</evidence>
<dbReference type="Pfam" id="PF00520">
    <property type="entry name" value="Ion_trans"/>
    <property type="match status" value="1"/>
</dbReference>
<dbReference type="PANTHER" id="PTHR45638:SF11">
    <property type="entry name" value="CYCLIC NUCLEOTIDE-GATED CATION CHANNEL SUBUNIT A"/>
    <property type="match status" value="1"/>
</dbReference>
<dbReference type="InterPro" id="IPR018490">
    <property type="entry name" value="cNMP-bd_dom_sf"/>
</dbReference>
<evidence type="ECO:0000256" key="6">
    <source>
        <dbReference type="ARBA" id="ARBA00023136"/>
    </source>
</evidence>
<sequence>MAPNSRGRRDLPPPGTTTLDPLVKDPYLLFNGRFRFNPKWAQKPWSDIYFKWLVIISCAVWYNLIFIIARAVFHEFQDGPQAYAFAVLDYLCDTLYLLDMLIKLSTGYLENGILIREPRKLARRYVKSSTFIKDVLSLIPTDLLFIYTGWLAPWPILRINRLLRLGRVGDFYYRAQTRLDSPNTFRLIYLILTMIVVVHLNACVYYFVSSLVGIGLDRWAYPGRAGWRYLEGHHGEGHGEHSTHGPDGGNHTEDDLSHSIFTHDNNGTFDLIATHGGGDRVNGTGGLISGNGTEIFPSGGSLDKAESHGSTLVDLSNSHSPRGHHNSPDEADLQDNAGGSKKAKTGRRARRDVGMSIRRIKRQHEDPSQWVGQPVGGGVRYPNGSPSLSSTAGNSRSYQSQLPRTPTSGRNVATERPVTDNDDGRGRSDSNDIAMMDEDHTSDHINQTLDHSGDHTADHNVDSHGGHGSSAGHASSSSGLHGTEHGASIDDAHGTNSAPHEGSHGSHATASDHGNSSSHAGSDGDHGHGSSSAHGTAEGHGDSHHSSDGHGSSGHGEDSGHGSGGGHGVGGGEHGEGGGDEHAAGAGAGGHHKPIKLSAEFINDTLYKKYSYCMYWSVKMMTSKPYELANPTSTIQFVFHLADAFLGILMFATIVGEVDGIIESINKKSDDFKEHLDSVRQYISMRRVGKEMEARVVKWFDYIWANNGSLDEDSVLMILPEKLRMEIAKHVHLDVLKKVPIFQGIEEQFLLELAEKLKPQAFCPGDYVCRRGDIGREIYVVRRGLLNVIAADGEKVIVTLKAGVVFGELSLLNVPGSVNGNRRTVTVRSVGYADLFSLSKEDFDACLAEYPEVKDLLMEKARKILQKDNLINEEVAREQARRQRNFEAVADKLEESLDIITARLEIYAKEDVEINRKLAERLANLMASYKGIVPPKAILMQS</sequence>
<dbReference type="Proteomes" id="UP000186922">
    <property type="component" value="Unassembled WGS sequence"/>
</dbReference>
<dbReference type="FunFam" id="2.60.120.10:FF:000020">
    <property type="entry name" value="Cyclic nucleotide-gated channel beta 3"/>
    <property type="match status" value="1"/>
</dbReference>
<keyword evidence="13" id="KW-1185">Reference proteome</keyword>
<feature type="domain" description="Cyclic nucleotide-binding" evidence="11">
    <location>
        <begin position="741"/>
        <end position="864"/>
    </location>
</feature>
<keyword evidence="8" id="KW-0407">Ion channel</keyword>
<evidence type="ECO:0000256" key="8">
    <source>
        <dbReference type="ARBA" id="ARBA00023303"/>
    </source>
</evidence>
<comment type="subcellular location">
    <subcellularLocation>
        <location evidence="1">Membrane</location>
        <topology evidence="1">Multi-pass membrane protein</topology>
    </subcellularLocation>
</comment>
<evidence type="ECO:0000256" key="9">
    <source>
        <dbReference type="SAM" id="MobiDB-lite"/>
    </source>
</evidence>
<evidence type="ECO:0000256" key="7">
    <source>
        <dbReference type="ARBA" id="ARBA00023286"/>
    </source>
</evidence>
<feature type="compositionally biased region" description="Basic and acidic residues" evidence="9">
    <location>
        <begin position="451"/>
        <end position="465"/>
    </location>
</feature>
<feature type="transmembrane region" description="Helical" evidence="10">
    <location>
        <begin position="135"/>
        <end position="157"/>
    </location>
</feature>
<feature type="compositionally biased region" description="Basic residues" evidence="9">
    <location>
        <begin position="341"/>
        <end position="350"/>
    </location>
</feature>
<keyword evidence="4 10" id="KW-1133">Transmembrane helix</keyword>
<evidence type="ECO:0000256" key="4">
    <source>
        <dbReference type="ARBA" id="ARBA00022989"/>
    </source>
</evidence>
<evidence type="ECO:0000256" key="3">
    <source>
        <dbReference type="ARBA" id="ARBA00022692"/>
    </source>
</evidence>
<feature type="compositionally biased region" description="Low complexity" evidence="9">
    <location>
        <begin position="470"/>
        <end position="481"/>
    </location>
</feature>
<dbReference type="CDD" id="cd00038">
    <property type="entry name" value="CAP_ED"/>
    <property type="match status" value="1"/>
</dbReference>
<dbReference type="InterPro" id="IPR005821">
    <property type="entry name" value="Ion_trans_dom"/>
</dbReference>
<feature type="compositionally biased region" description="Gly residues" evidence="9">
    <location>
        <begin position="561"/>
        <end position="572"/>
    </location>
</feature>
<dbReference type="InterPro" id="IPR014710">
    <property type="entry name" value="RmlC-like_jellyroll"/>
</dbReference>
<feature type="compositionally biased region" description="Polar residues" evidence="9">
    <location>
        <begin position="384"/>
        <end position="411"/>
    </location>
</feature>
<dbReference type="SUPFAM" id="SSF81324">
    <property type="entry name" value="Voltage-gated potassium channels"/>
    <property type="match status" value="1"/>
</dbReference>
<dbReference type="GO" id="GO:0030553">
    <property type="term" value="F:cGMP binding"/>
    <property type="evidence" value="ECO:0007669"/>
    <property type="project" value="TreeGrafter"/>
</dbReference>
<evidence type="ECO:0000256" key="2">
    <source>
        <dbReference type="ARBA" id="ARBA00022448"/>
    </source>
</evidence>
<dbReference type="InterPro" id="IPR032406">
    <property type="entry name" value="CLZ_dom"/>
</dbReference>
<dbReference type="Pfam" id="PF00027">
    <property type="entry name" value="cNMP_binding"/>
    <property type="match status" value="1"/>
</dbReference>
<evidence type="ECO:0000256" key="5">
    <source>
        <dbReference type="ARBA" id="ARBA00023065"/>
    </source>
</evidence>
<dbReference type="GO" id="GO:0005223">
    <property type="term" value="F:intracellularly cGMP-activated cation channel activity"/>
    <property type="evidence" value="ECO:0007669"/>
    <property type="project" value="TreeGrafter"/>
</dbReference>
<accession>A0A1D1UXJ8</accession>
<feature type="compositionally biased region" description="Basic and acidic residues" evidence="9">
    <location>
        <begin position="482"/>
        <end position="493"/>
    </location>
</feature>
<comment type="caution">
    <text evidence="12">The sequence shown here is derived from an EMBL/GenBank/DDBJ whole genome shotgun (WGS) entry which is preliminary data.</text>
</comment>
<name>A0A1D1UXJ8_RAMVA</name>
<feature type="transmembrane region" description="Helical" evidence="10">
    <location>
        <begin position="49"/>
        <end position="73"/>
    </location>
</feature>
<dbReference type="OrthoDB" id="421226at2759"/>
<organism evidence="12 13">
    <name type="scientific">Ramazzottius varieornatus</name>
    <name type="common">Water bear</name>
    <name type="synonym">Tardigrade</name>
    <dbReference type="NCBI Taxonomy" id="947166"/>
    <lineage>
        <taxon>Eukaryota</taxon>
        <taxon>Metazoa</taxon>
        <taxon>Ecdysozoa</taxon>
        <taxon>Tardigrada</taxon>
        <taxon>Eutardigrada</taxon>
        <taxon>Parachela</taxon>
        <taxon>Hypsibioidea</taxon>
        <taxon>Ramazzottiidae</taxon>
        <taxon>Ramazzottius</taxon>
    </lineage>
</organism>
<reference evidence="12 13" key="1">
    <citation type="journal article" date="2016" name="Nat. Commun.">
        <title>Extremotolerant tardigrade genome and improved radiotolerance of human cultured cells by tardigrade-unique protein.</title>
        <authorList>
            <person name="Hashimoto T."/>
            <person name="Horikawa D.D."/>
            <person name="Saito Y."/>
            <person name="Kuwahara H."/>
            <person name="Kozuka-Hata H."/>
            <person name="Shin-I T."/>
            <person name="Minakuchi Y."/>
            <person name="Ohishi K."/>
            <person name="Motoyama A."/>
            <person name="Aizu T."/>
            <person name="Enomoto A."/>
            <person name="Kondo K."/>
            <person name="Tanaka S."/>
            <person name="Hara Y."/>
            <person name="Koshikawa S."/>
            <person name="Sagara H."/>
            <person name="Miura T."/>
            <person name="Yokobori S."/>
            <person name="Miyagawa K."/>
            <person name="Suzuki Y."/>
            <person name="Kubo T."/>
            <person name="Oyama M."/>
            <person name="Kohara Y."/>
            <person name="Fujiyama A."/>
            <person name="Arakawa K."/>
            <person name="Katayama T."/>
            <person name="Toyoda A."/>
            <person name="Kunieda T."/>
        </authorList>
    </citation>
    <scope>NUCLEOTIDE SEQUENCE [LARGE SCALE GENOMIC DNA]</scope>
    <source>
        <strain evidence="12 13">YOKOZUNA-1</strain>
    </source>
</reference>
<keyword evidence="6 10" id="KW-0472">Membrane</keyword>
<dbReference type="InterPro" id="IPR050866">
    <property type="entry name" value="CNG_cation_channel"/>
</dbReference>
<dbReference type="STRING" id="947166.A0A1D1UXJ8"/>
<feature type="compositionally biased region" description="Basic and acidic residues" evidence="9">
    <location>
        <begin position="537"/>
        <end position="548"/>
    </location>
</feature>
<gene>
    <name evidence="12" type="primary">RvY_05129-1</name>
    <name evidence="12" type="synonym">RvY_05129.1</name>
    <name evidence="12" type="ORF">RvY_05129</name>
</gene>
<dbReference type="SUPFAM" id="SSF51206">
    <property type="entry name" value="cAMP-binding domain-like"/>
    <property type="match status" value="1"/>
</dbReference>
<feature type="compositionally biased region" description="Basic and acidic residues" evidence="9">
    <location>
        <begin position="573"/>
        <end position="583"/>
    </location>
</feature>
<dbReference type="AlphaFoldDB" id="A0A1D1UXJ8"/>
<dbReference type="PANTHER" id="PTHR45638">
    <property type="entry name" value="CYCLIC NUCLEOTIDE-GATED CATION CHANNEL SUBUNIT A"/>
    <property type="match status" value="1"/>
</dbReference>
<dbReference type="Gene3D" id="2.60.120.10">
    <property type="entry name" value="Jelly Rolls"/>
    <property type="match status" value="1"/>
</dbReference>
<proteinExistence type="predicted"/>
<keyword evidence="3 10" id="KW-0812">Transmembrane</keyword>
<keyword evidence="5" id="KW-0406">Ion transport</keyword>
<dbReference type="Gene3D" id="1.10.287.630">
    <property type="entry name" value="Helix hairpin bin"/>
    <property type="match status" value="1"/>
</dbReference>
<feature type="transmembrane region" description="Helical" evidence="10">
    <location>
        <begin position="187"/>
        <end position="208"/>
    </location>
</feature>
<dbReference type="PROSITE" id="PS00888">
    <property type="entry name" value="CNMP_BINDING_1"/>
    <property type="match status" value="1"/>
</dbReference>
<dbReference type="GO" id="GO:0044877">
    <property type="term" value="F:protein-containing complex binding"/>
    <property type="evidence" value="ECO:0007669"/>
    <property type="project" value="TreeGrafter"/>
</dbReference>
<dbReference type="GO" id="GO:0017071">
    <property type="term" value="C:intracellular cyclic nucleotide activated cation channel complex"/>
    <property type="evidence" value="ECO:0007669"/>
    <property type="project" value="TreeGrafter"/>
</dbReference>
<dbReference type="EMBL" id="BDGG01000002">
    <property type="protein sequence ID" value="GAU93145.1"/>
    <property type="molecule type" value="Genomic_DNA"/>
</dbReference>
<dbReference type="InterPro" id="IPR018488">
    <property type="entry name" value="cNMP-bd_CS"/>
</dbReference>
<feature type="region of interest" description="Disordered" evidence="9">
    <location>
        <begin position="295"/>
        <end position="591"/>
    </location>
</feature>
<feature type="region of interest" description="Disordered" evidence="9">
    <location>
        <begin position="235"/>
        <end position="259"/>
    </location>
</feature>
<dbReference type="PROSITE" id="PS50042">
    <property type="entry name" value="CNMP_BINDING_3"/>
    <property type="match status" value="1"/>
</dbReference>
<dbReference type="GO" id="GO:0005222">
    <property type="term" value="F:intracellularly cAMP-activated cation channel activity"/>
    <property type="evidence" value="ECO:0007669"/>
    <property type="project" value="TreeGrafter"/>
</dbReference>
<feature type="compositionally biased region" description="Low complexity" evidence="9">
    <location>
        <begin position="511"/>
        <end position="521"/>
    </location>
</feature>
<evidence type="ECO:0000313" key="13">
    <source>
        <dbReference type="Proteomes" id="UP000186922"/>
    </source>
</evidence>
<evidence type="ECO:0000256" key="10">
    <source>
        <dbReference type="SAM" id="Phobius"/>
    </source>
</evidence>
<keyword evidence="2" id="KW-0813">Transport</keyword>
<feature type="compositionally biased region" description="Basic and acidic residues" evidence="9">
    <location>
        <begin position="417"/>
        <end position="430"/>
    </location>
</feature>
<dbReference type="Gene3D" id="1.10.287.70">
    <property type="match status" value="1"/>
</dbReference>
<evidence type="ECO:0000259" key="11">
    <source>
        <dbReference type="PROSITE" id="PS50042"/>
    </source>
</evidence>
<dbReference type="InterPro" id="IPR000595">
    <property type="entry name" value="cNMP-bd_dom"/>
</dbReference>
<dbReference type="FunFam" id="1.10.287.630:FF:000001">
    <property type="entry name" value="Cyclic nucleotide-gated channel alpha 3"/>
    <property type="match status" value="1"/>
</dbReference>
<keyword evidence="7" id="KW-1071">Ligand-gated ion channel</keyword>
<protein>
    <recommendedName>
        <fullName evidence="11">Cyclic nucleotide-binding domain-containing protein</fullName>
    </recommendedName>
</protein>
<dbReference type="Pfam" id="PF16526">
    <property type="entry name" value="CLZ"/>
    <property type="match status" value="1"/>
</dbReference>
<feature type="compositionally biased region" description="Basic and acidic residues" evidence="9">
    <location>
        <begin position="235"/>
        <end position="257"/>
    </location>
</feature>
<dbReference type="GO" id="GO:0005886">
    <property type="term" value="C:plasma membrane"/>
    <property type="evidence" value="ECO:0007669"/>
    <property type="project" value="TreeGrafter"/>
</dbReference>